<proteinExistence type="inferred from homology"/>
<feature type="domain" description="IFT80/172/WDR35 TPR" evidence="9">
    <location>
        <begin position="638"/>
        <end position="745"/>
    </location>
</feature>
<evidence type="ECO:0000256" key="5">
    <source>
        <dbReference type="ARBA" id="ARBA00022803"/>
    </source>
</evidence>
<evidence type="ECO:0000256" key="2">
    <source>
        <dbReference type="ARBA" id="ARBA00022473"/>
    </source>
</evidence>
<keyword evidence="4" id="KW-0677">Repeat</keyword>
<gene>
    <name evidence="11" type="ORF">Fcan01_03151</name>
</gene>
<dbReference type="GO" id="GO:0030992">
    <property type="term" value="C:intraciliary transport particle B"/>
    <property type="evidence" value="ECO:0007669"/>
    <property type="project" value="TreeGrafter"/>
</dbReference>
<keyword evidence="12" id="KW-1185">Reference proteome</keyword>
<dbReference type="Pfam" id="PF23774">
    <property type="entry name" value="TPR_GEMI5"/>
    <property type="match status" value="1"/>
</dbReference>
<evidence type="ECO:0000256" key="1">
    <source>
        <dbReference type="ARBA" id="ARBA00004138"/>
    </source>
</evidence>
<dbReference type="GO" id="GO:0042073">
    <property type="term" value="P:intraciliary transport"/>
    <property type="evidence" value="ECO:0007669"/>
    <property type="project" value="TreeGrafter"/>
</dbReference>
<evidence type="ECO:0000259" key="9">
    <source>
        <dbReference type="Pfam" id="PF23387"/>
    </source>
</evidence>
<evidence type="ECO:0000256" key="6">
    <source>
        <dbReference type="ARBA" id="ARBA00023069"/>
    </source>
</evidence>
<dbReference type="Gene3D" id="2.130.10.10">
    <property type="entry name" value="YVTN repeat-like/Quinoprotein amine dehydrogenase"/>
    <property type="match status" value="1"/>
</dbReference>
<evidence type="ECO:0000256" key="3">
    <source>
        <dbReference type="ARBA" id="ARBA00022574"/>
    </source>
</evidence>
<dbReference type="Gene3D" id="1.25.40.470">
    <property type="match status" value="3"/>
</dbReference>
<dbReference type="SUPFAM" id="SSF50978">
    <property type="entry name" value="WD40 repeat-like"/>
    <property type="match status" value="1"/>
</dbReference>
<keyword evidence="3" id="KW-0853">WD repeat</keyword>
<dbReference type="OrthoDB" id="2186662at2759"/>
<dbReference type="SMART" id="SM00320">
    <property type="entry name" value="WD40"/>
    <property type="match status" value="5"/>
</dbReference>
<dbReference type="InterPro" id="IPR011990">
    <property type="entry name" value="TPR-like_helical_dom_sf"/>
</dbReference>
<dbReference type="InterPro" id="IPR056421">
    <property type="entry name" value="TPR_GEMI5"/>
</dbReference>
<dbReference type="GO" id="GO:0005930">
    <property type="term" value="C:axoneme"/>
    <property type="evidence" value="ECO:0007669"/>
    <property type="project" value="TreeGrafter"/>
</dbReference>
<dbReference type="EMBL" id="LNIX01000001">
    <property type="protein sequence ID" value="OXA61221.1"/>
    <property type="molecule type" value="Genomic_DNA"/>
</dbReference>
<dbReference type="InterPro" id="IPR056157">
    <property type="entry name" value="TPR_IFT80_172_dom"/>
</dbReference>
<dbReference type="SUPFAM" id="SSF48452">
    <property type="entry name" value="TPR-like"/>
    <property type="match status" value="1"/>
</dbReference>
<keyword evidence="2" id="KW-0217">Developmental protein</keyword>
<dbReference type="Pfam" id="PF23387">
    <property type="entry name" value="TPR_IFT80_172"/>
    <property type="match status" value="1"/>
</dbReference>
<dbReference type="STRING" id="158441.A0A226EWK2"/>
<keyword evidence="11" id="KW-0282">Flagellum</keyword>
<dbReference type="PANTHER" id="PTHR15722">
    <property type="entry name" value="IFT140/172-RELATED"/>
    <property type="match status" value="1"/>
</dbReference>
<dbReference type="InterPro" id="IPR001680">
    <property type="entry name" value="WD40_rpt"/>
</dbReference>
<feature type="domain" description="Gem-associated protein 5 TPR" evidence="10">
    <location>
        <begin position="990"/>
        <end position="1109"/>
    </location>
</feature>
<protein>
    <submittedName>
        <fullName evidence="11">Intraflagellar transport protein osm-1</fullName>
    </submittedName>
</protein>
<dbReference type="Proteomes" id="UP000198287">
    <property type="component" value="Unassembled WGS sequence"/>
</dbReference>
<dbReference type="InterPro" id="IPR036322">
    <property type="entry name" value="WD40_repeat_dom_sf"/>
</dbReference>
<sequence>MNLKYLTPLITLQASMQMGGERVKAMAWSPNNQKLAVCRSDKVIQLFDEKGGPRDKFQTRGADVKATSSPQAYMVTSLAFSPDSINLAVGQSDCILFIYRIGEDFKMKKSIINKFAQTSAVTTVAWPSDVELICGLSDGKIRHVNMVGKGQKPKTIYNVPDTAVLTMVTNSAGTELAASFLDGQILLFGIGNPDQMSLKSKIRHTVPAVALALCPDSILAGGSDMKIFVYEKLGKVRQQFDFSKDPSNCDFTCAAATATGQTVVFGCLNKLKILQYQSRKKMWEEGRTKKVDNLYVPTALQWRKDGTFLSVATCVGSFHMFEAAYKRSKSDKVELSYITPSNVILKVVESGKTANIRSKYGSEISEVQLMGKDLFAVARTVETIIICDIERKLTSEIPWSDVEEKERFYFENQTVCMVFNGGEMTLIEYGKDDVLGTFRTEWINPHVISVRVNERLSKKDLESGVTNRKLAYLLDLKSINVVDLEYNLPLAEVVHDSKVDWLELNETGTKLLYRDRRTRLVLVDVGTLNKHTLDQSCGFVSWVPGSDVVVAQSRKTLRIWYNLDTPEISVDIELRGVATDILKEKGRTVVLVRDGGVTQEIELDQSRIEFTTAIDDGDLARAAAFLDSCEQSPEVHGMWSKLAKVAVEAQELKIAHKAYAATGDVPRAKFIQNTIEMCKTEPGVNPNEKGFWKQSYEVQARLHLMAGQIKDAEAIYLNQGDVDRAIKMYETLQKWDDAITLAKIKNHPRLTELMDQFLDRLISSGQYDVAAEFLEKHGHSQKSIALYLDGGFPTRAARVIMKHRALQQDTDLVSQVCDSLLLGEFLEEAGELYDSVGQKSRALECYRRGFFYDKAIKLAKHSFPNEVVSLEEEWGDHLVSCRQMDAATNHYIESGCLVKGLDAALESRQWKKALHIIEAVEDVPAVSKQWVKLGEYFNSIDELSQAERCFIKGGNPKKAVEMYTEKDRWEDAHRIATQSTGISKQDLQRQYIDQAKIMQDQGRYLQAEKLYVAIGEVDMAIKMYATNKMYDEVLRLIQAHRTEHLGQTLKHLAEICIQEENYKTAENHYVKAGLWSDAVEMYVARGLWEDAYRVARNHGGVQASKNVIFKWSAALSPDTAVKLLNKFGYIYDCIDHHCLKGNFIVAEEIAELGARDKLVDIQFQWAQYCEEKREYEEAKIHYVNANMGKEAVDMYLRSHDLPKAMETAEKYAPEELQRVLLMHAEQLFGNKDFSNFETIVIRAEKPEIAIELYKRHNMWAEAFRVCKQYAPHLTNQLQEDFSVFDSRNESAKEPEELIEQAKQFERQGEYRKAIERYLQLTPQIMDNDIVLAKCWTRAAELAAKFLLKEHADYVLKSLAPMLSSINRFAEAASLYVQCGQYKEAIRALIEGDLWDEARRLATEVGPKMEEYVKMKQTESLKASGQVEQLEGVNAHAALELMCEQGHWGKCLERAKHNADTLSKYMAKYVTHLIKARSAREALKVYMDYGTPCNREHFSLYRALAMLMLTDINMEDFETWSEMRNMMFSVMNGLNSSGADHRSNVYVQMDSFLWISHYFTNKLAFQASTSLEPLAAKASVSLLRYCGLVPVERAFYEAGILCRKVKWDNMAFVFLNQYLDVRDAIEEGTQSTGGLDHSDFLNTDIPTECDLPEQAMVPDECHNEVKEWVLSASMDANIQPELRQDERTIFEGSLVSSAGGEKWEPCVLTGYPVTGTKVSFRTTNRFADKEDWNRFVAVSRSEPNEQLANISEFLSAWCGSSPNYSL</sequence>
<evidence type="ECO:0000313" key="12">
    <source>
        <dbReference type="Proteomes" id="UP000198287"/>
    </source>
</evidence>
<evidence type="ECO:0000256" key="4">
    <source>
        <dbReference type="ARBA" id="ARBA00022737"/>
    </source>
</evidence>
<name>A0A226EWK2_FOLCA</name>
<keyword evidence="6" id="KW-0969">Cilium</keyword>
<dbReference type="PANTHER" id="PTHR15722:SF2">
    <property type="entry name" value="INTRAFLAGELLAR TRANSPORT PROTEIN 172 HOMOLOG"/>
    <property type="match status" value="1"/>
</dbReference>
<dbReference type="Pfam" id="PF00400">
    <property type="entry name" value="WD40"/>
    <property type="match status" value="2"/>
</dbReference>
<comment type="caution">
    <text evidence="11">The sequence shown here is derived from an EMBL/GenBank/DDBJ whole genome shotgun (WGS) entry which is preliminary data.</text>
</comment>
<dbReference type="InterPro" id="IPR011047">
    <property type="entry name" value="Quinoprotein_ADH-like_sf"/>
</dbReference>
<dbReference type="OMA" id="LKRTIWQ"/>
<accession>A0A226EWK2</accession>
<evidence type="ECO:0000313" key="11">
    <source>
        <dbReference type="EMBL" id="OXA61221.1"/>
    </source>
</evidence>
<evidence type="ECO:0000256" key="8">
    <source>
        <dbReference type="ARBA" id="ARBA00038130"/>
    </source>
</evidence>
<organism evidence="11 12">
    <name type="scientific">Folsomia candida</name>
    <name type="common">Springtail</name>
    <dbReference type="NCBI Taxonomy" id="158441"/>
    <lineage>
        <taxon>Eukaryota</taxon>
        <taxon>Metazoa</taxon>
        <taxon>Ecdysozoa</taxon>
        <taxon>Arthropoda</taxon>
        <taxon>Hexapoda</taxon>
        <taxon>Collembola</taxon>
        <taxon>Entomobryomorpha</taxon>
        <taxon>Isotomoidea</taxon>
        <taxon>Isotomidae</taxon>
        <taxon>Proisotominae</taxon>
        <taxon>Folsomia</taxon>
    </lineage>
</organism>
<evidence type="ECO:0000256" key="7">
    <source>
        <dbReference type="ARBA" id="ARBA00023273"/>
    </source>
</evidence>
<dbReference type="SUPFAM" id="SSF50998">
    <property type="entry name" value="Quinoprotein alcohol dehydrogenase-like"/>
    <property type="match status" value="1"/>
</dbReference>
<comment type="subcellular location">
    <subcellularLocation>
        <location evidence="1">Cell projection</location>
        <location evidence="1">Cilium</location>
    </subcellularLocation>
</comment>
<dbReference type="InterPro" id="IPR015943">
    <property type="entry name" value="WD40/YVTN_repeat-like_dom_sf"/>
</dbReference>
<keyword evidence="7" id="KW-0966">Cell projection</keyword>
<evidence type="ECO:0000259" key="10">
    <source>
        <dbReference type="Pfam" id="PF23774"/>
    </source>
</evidence>
<keyword evidence="5" id="KW-0802">TPR repeat</keyword>
<reference evidence="11 12" key="1">
    <citation type="submission" date="2015-12" db="EMBL/GenBank/DDBJ databases">
        <title>The genome of Folsomia candida.</title>
        <authorList>
            <person name="Faddeeva A."/>
            <person name="Derks M.F."/>
            <person name="Anvar Y."/>
            <person name="Smit S."/>
            <person name="Van Straalen N."/>
            <person name="Roelofs D."/>
        </authorList>
    </citation>
    <scope>NUCLEOTIDE SEQUENCE [LARGE SCALE GENOMIC DNA]</scope>
    <source>
        <strain evidence="11 12">VU population</strain>
        <tissue evidence="11">Whole body</tissue>
    </source>
</reference>
<comment type="similarity">
    <text evidence="8">Belongs to the IFT172 family.</text>
</comment>
<dbReference type="GO" id="GO:0036064">
    <property type="term" value="C:ciliary basal body"/>
    <property type="evidence" value="ECO:0007669"/>
    <property type="project" value="TreeGrafter"/>
</dbReference>